<dbReference type="CDD" id="cd00882">
    <property type="entry name" value="Ras_like_GTPase"/>
    <property type="match status" value="1"/>
</dbReference>
<gene>
    <name evidence="2" type="primary">LOC112293600</name>
</gene>
<reference evidence="2" key="3">
    <citation type="submission" date="2020-12" db="UniProtKB">
        <authorList>
            <consortium name="EnsemblPlants"/>
        </authorList>
    </citation>
    <scope>IDENTIFICATION</scope>
</reference>
<sequence length="408" mass="45593">MVTAIEWHCHRCLSIIYDDFNGYYYCECGSAPSDSYSFKCNNRFHGDEFVMSSKCLDNHEVPREHVSPNVNILLLGPTGVGKSTFINALANYLTFDTLDEVLDNKLASLIYSKISITTDDYDEREVIVGDDDANEGSNDRITGQSCTQNCKSYPFPIEDGGILRIIDTPGIGDTRGVDEDKANMKDVLTYILSYDAINAICILLKPDEARLTPSLKYCIMELFVQLDKDAAKNIVLCFTNTKGTMYRPRATKRLLYALLSEISTEMGEATTIKLTRDTIASTMASIFVKLSGLSQGQFKDPMLQFLDAYNGKYIVEDVHRMCVAFKTSEENTYVYFFPTIPTDYKLISSLTTITSNSSSVVFSTDKSCIVEEAVFYFPCDDADDAVQYLGLSCSKSKHYSTMVEACST</sequence>
<keyword evidence="3" id="KW-1185">Reference proteome</keyword>
<proteinExistence type="predicted"/>
<dbReference type="InterPro" id="IPR027417">
    <property type="entry name" value="P-loop_NTPase"/>
</dbReference>
<dbReference type="AlphaFoldDB" id="A0A7I4BCI3"/>
<dbReference type="PANTHER" id="PTHR32046">
    <property type="entry name" value="G DOMAIN-CONTAINING PROTEIN"/>
    <property type="match status" value="1"/>
</dbReference>
<dbReference type="EMBL" id="ABEU02000016">
    <property type="status" value="NOT_ANNOTATED_CDS"/>
    <property type="molecule type" value="Genomic_DNA"/>
</dbReference>
<reference evidence="2 3" key="2">
    <citation type="journal article" date="2018" name="Plant J.">
        <title>The Physcomitrella patens chromosome-scale assembly reveals moss genome structure and evolution.</title>
        <authorList>
            <person name="Lang D."/>
            <person name="Ullrich K.K."/>
            <person name="Murat F."/>
            <person name="Fuchs J."/>
            <person name="Jenkins J."/>
            <person name="Haas F.B."/>
            <person name="Piednoel M."/>
            <person name="Gundlach H."/>
            <person name="Van Bel M."/>
            <person name="Meyberg R."/>
            <person name="Vives C."/>
            <person name="Morata J."/>
            <person name="Symeonidi A."/>
            <person name="Hiss M."/>
            <person name="Muchero W."/>
            <person name="Kamisugi Y."/>
            <person name="Saleh O."/>
            <person name="Blanc G."/>
            <person name="Decker E.L."/>
            <person name="van Gessel N."/>
            <person name="Grimwood J."/>
            <person name="Hayes R.D."/>
            <person name="Graham S.W."/>
            <person name="Gunter L.E."/>
            <person name="McDaniel S.F."/>
            <person name="Hoernstein S.N.W."/>
            <person name="Larsson A."/>
            <person name="Li F.W."/>
            <person name="Perroud P.F."/>
            <person name="Phillips J."/>
            <person name="Ranjan P."/>
            <person name="Rokshar D.S."/>
            <person name="Rothfels C.J."/>
            <person name="Schneider L."/>
            <person name="Shu S."/>
            <person name="Stevenson D.W."/>
            <person name="Thummler F."/>
            <person name="Tillich M."/>
            <person name="Villarreal Aguilar J.C."/>
            <person name="Widiez T."/>
            <person name="Wong G.K."/>
            <person name="Wymore A."/>
            <person name="Zhang Y."/>
            <person name="Zimmer A.D."/>
            <person name="Quatrano R.S."/>
            <person name="Mayer K.F.X."/>
            <person name="Goodstein D."/>
            <person name="Casacuberta J.M."/>
            <person name="Vandepoele K."/>
            <person name="Reski R."/>
            <person name="Cuming A.C."/>
            <person name="Tuskan G.A."/>
            <person name="Maumus F."/>
            <person name="Salse J."/>
            <person name="Schmutz J."/>
            <person name="Rensing S.A."/>
        </authorList>
    </citation>
    <scope>NUCLEOTIDE SEQUENCE [LARGE SCALE GENOMIC DNA]</scope>
    <source>
        <strain evidence="2 3">cv. Gransden 2004</strain>
    </source>
</reference>
<dbReference type="Gene3D" id="3.40.50.300">
    <property type="entry name" value="P-loop containing nucleotide triphosphate hydrolases"/>
    <property type="match status" value="1"/>
</dbReference>
<evidence type="ECO:0000313" key="2">
    <source>
        <dbReference type="EnsemblPlants" id="Pp3c16_2450V3.2"/>
    </source>
</evidence>
<dbReference type="Gramene" id="Pp3c16_2450V3.2">
    <property type="protein sequence ID" value="Pp3c16_2450V3.2"/>
    <property type="gene ID" value="Pp3c16_2450"/>
</dbReference>
<accession>A0A7I4BCI3</accession>
<protein>
    <recommendedName>
        <fullName evidence="1">G domain-containing protein</fullName>
    </recommendedName>
</protein>
<dbReference type="InterPro" id="IPR006073">
    <property type="entry name" value="GTP-bd"/>
</dbReference>
<dbReference type="GO" id="GO:0005525">
    <property type="term" value="F:GTP binding"/>
    <property type="evidence" value="ECO:0007669"/>
    <property type="project" value="InterPro"/>
</dbReference>
<dbReference type="PANTHER" id="PTHR32046:SF11">
    <property type="entry name" value="IMMUNE-ASSOCIATED NUCLEOTIDE-BINDING PROTEIN 10-LIKE"/>
    <property type="match status" value="1"/>
</dbReference>
<organism evidence="2 3">
    <name type="scientific">Physcomitrium patens</name>
    <name type="common">Spreading-leaved earth moss</name>
    <name type="synonym">Physcomitrella patens</name>
    <dbReference type="NCBI Taxonomy" id="3218"/>
    <lineage>
        <taxon>Eukaryota</taxon>
        <taxon>Viridiplantae</taxon>
        <taxon>Streptophyta</taxon>
        <taxon>Embryophyta</taxon>
        <taxon>Bryophyta</taxon>
        <taxon>Bryophytina</taxon>
        <taxon>Bryopsida</taxon>
        <taxon>Funariidae</taxon>
        <taxon>Funariales</taxon>
        <taxon>Funariaceae</taxon>
        <taxon>Physcomitrium</taxon>
    </lineage>
</organism>
<name>A0A7I4BCI3_PHYPA</name>
<feature type="domain" description="G" evidence="1">
    <location>
        <begin position="72"/>
        <end position="205"/>
    </location>
</feature>
<dbReference type="Pfam" id="PF01926">
    <property type="entry name" value="MMR_HSR1"/>
    <property type="match status" value="1"/>
</dbReference>
<dbReference type="EnsemblPlants" id="Pp3c16_2450V3.2">
    <property type="protein sequence ID" value="Pp3c16_2450V3.2"/>
    <property type="gene ID" value="Pp3c16_2450"/>
</dbReference>
<dbReference type="Proteomes" id="UP000006727">
    <property type="component" value="Chromosome 16"/>
</dbReference>
<dbReference type="SUPFAM" id="SSF52540">
    <property type="entry name" value="P-loop containing nucleoside triphosphate hydrolases"/>
    <property type="match status" value="2"/>
</dbReference>
<reference evidence="2 3" key="1">
    <citation type="journal article" date="2008" name="Science">
        <title>The Physcomitrella genome reveals evolutionary insights into the conquest of land by plants.</title>
        <authorList>
            <person name="Rensing S."/>
            <person name="Lang D."/>
            <person name="Zimmer A."/>
            <person name="Terry A."/>
            <person name="Salamov A."/>
            <person name="Shapiro H."/>
            <person name="Nishiyama T."/>
            <person name="Perroud P.-F."/>
            <person name="Lindquist E."/>
            <person name="Kamisugi Y."/>
            <person name="Tanahashi T."/>
            <person name="Sakakibara K."/>
            <person name="Fujita T."/>
            <person name="Oishi K."/>
            <person name="Shin-I T."/>
            <person name="Kuroki Y."/>
            <person name="Toyoda A."/>
            <person name="Suzuki Y."/>
            <person name="Hashimoto A."/>
            <person name="Yamaguchi K."/>
            <person name="Sugano A."/>
            <person name="Kohara Y."/>
            <person name="Fujiyama A."/>
            <person name="Anterola A."/>
            <person name="Aoki S."/>
            <person name="Ashton N."/>
            <person name="Barbazuk W.B."/>
            <person name="Barker E."/>
            <person name="Bennetzen J."/>
            <person name="Bezanilla M."/>
            <person name="Blankenship R."/>
            <person name="Cho S.H."/>
            <person name="Dutcher S."/>
            <person name="Estelle M."/>
            <person name="Fawcett J.A."/>
            <person name="Gundlach H."/>
            <person name="Hanada K."/>
            <person name="Heyl A."/>
            <person name="Hicks K.A."/>
            <person name="Hugh J."/>
            <person name="Lohr M."/>
            <person name="Mayer K."/>
            <person name="Melkozernov A."/>
            <person name="Murata T."/>
            <person name="Nelson D."/>
            <person name="Pils B."/>
            <person name="Prigge M."/>
            <person name="Reiss B."/>
            <person name="Renner T."/>
            <person name="Rombauts S."/>
            <person name="Rushton P."/>
            <person name="Sanderfoot A."/>
            <person name="Schween G."/>
            <person name="Shiu S.-H."/>
            <person name="Stueber K."/>
            <person name="Theodoulou F.L."/>
            <person name="Tu H."/>
            <person name="Van de Peer Y."/>
            <person name="Verrier P.J."/>
            <person name="Waters E."/>
            <person name="Wood A."/>
            <person name="Yang L."/>
            <person name="Cove D."/>
            <person name="Cuming A."/>
            <person name="Hasebe M."/>
            <person name="Lucas S."/>
            <person name="Mishler D.B."/>
            <person name="Reski R."/>
            <person name="Grigoriev I."/>
            <person name="Quatrano R.S."/>
            <person name="Boore J.L."/>
        </authorList>
    </citation>
    <scope>NUCLEOTIDE SEQUENCE [LARGE SCALE GENOMIC DNA]</scope>
    <source>
        <strain evidence="2 3">cv. Gransden 2004</strain>
    </source>
</reference>
<dbReference type="InParanoid" id="A0A7I4BCI3"/>
<evidence type="ECO:0000259" key="1">
    <source>
        <dbReference type="Pfam" id="PF01926"/>
    </source>
</evidence>
<evidence type="ECO:0000313" key="3">
    <source>
        <dbReference type="Proteomes" id="UP000006727"/>
    </source>
</evidence>